<evidence type="ECO:0000259" key="3">
    <source>
        <dbReference type="PROSITE" id="PS50902"/>
    </source>
</evidence>
<feature type="domain" description="Flavodoxin-like" evidence="3">
    <location>
        <begin position="7"/>
        <end position="169"/>
    </location>
</feature>
<dbReference type="PANTHER" id="PTHR30546:SF23">
    <property type="entry name" value="FLAVOPROTEIN-LIKE PROTEIN YCP4-RELATED"/>
    <property type="match status" value="1"/>
</dbReference>
<dbReference type="Proteomes" id="UP000193642">
    <property type="component" value="Unassembled WGS sequence"/>
</dbReference>
<dbReference type="NCBIfam" id="NF002999">
    <property type="entry name" value="PRK03767.1"/>
    <property type="match status" value="1"/>
</dbReference>
<dbReference type="SUPFAM" id="SSF52218">
    <property type="entry name" value="Flavoproteins"/>
    <property type="match status" value="1"/>
</dbReference>
<sequence>MPAKPVVHVVIHSFWGHIKTLADEIVQGLESEGAEAKLFRVPETLPTEVLGKMHANAFEDIPVITPEELAKADGFLFGFGTRFGGAPAQVKAFWDSTGGLWATGALAGKFGGAFTSSGTQHGGQETTIASFISHYVHHGVIFVPLGFAPKGVSGVDEVSGGTPWGASTISGSDGSRQVSEREKGVAREQGINFAKTLKRLA</sequence>
<dbReference type="AlphaFoldDB" id="A0A1Y2D0R1"/>
<dbReference type="GO" id="GO:0016020">
    <property type="term" value="C:membrane"/>
    <property type="evidence" value="ECO:0007669"/>
    <property type="project" value="TreeGrafter"/>
</dbReference>
<dbReference type="FunFam" id="3.40.50.360:FF:000001">
    <property type="entry name" value="NAD(P)H dehydrogenase (Quinone) FQR1-like"/>
    <property type="match status" value="1"/>
</dbReference>
<evidence type="ECO:0000313" key="5">
    <source>
        <dbReference type="Proteomes" id="UP000193642"/>
    </source>
</evidence>
<dbReference type="PROSITE" id="PS50902">
    <property type="entry name" value="FLAVODOXIN_LIKE"/>
    <property type="match status" value="1"/>
</dbReference>
<comment type="caution">
    <text evidence="4">The sequence shown here is derived from an EMBL/GenBank/DDBJ whole genome shotgun (WGS) entry which is preliminary data.</text>
</comment>
<protein>
    <submittedName>
        <fullName evidence="4">Flavo protein WrbA</fullName>
    </submittedName>
</protein>
<dbReference type="InterPro" id="IPR010089">
    <property type="entry name" value="Flavoprotein_WrbA-like"/>
</dbReference>
<keyword evidence="5" id="KW-1185">Reference proteome</keyword>
<gene>
    <name evidence="4" type="ORF">BCR33DRAFT_693297</name>
</gene>
<reference evidence="4 5" key="1">
    <citation type="submission" date="2016-07" db="EMBL/GenBank/DDBJ databases">
        <title>Pervasive Adenine N6-methylation of Active Genes in Fungi.</title>
        <authorList>
            <consortium name="DOE Joint Genome Institute"/>
            <person name="Mondo S.J."/>
            <person name="Dannebaum R.O."/>
            <person name="Kuo R.C."/>
            <person name="Labutti K."/>
            <person name="Haridas S."/>
            <person name="Kuo A."/>
            <person name="Salamov A."/>
            <person name="Ahrendt S.R."/>
            <person name="Lipzen A."/>
            <person name="Sullivan W."/>
            <person name="Andreopoulos W.B."/>
            <person name="Clum A."/>
            <person name="Lindquist E."/>
            <person name="Daum C."/>
            <person name="Ramamoorthy G.K."/>
            <person name="Gryganskyi A."/>
            <person name="Culley D."/>
            <person name="Magnuson J.K."/>
            <person name="James T.Y."/>
            <person name="O'Malley M.A."/>
            <person name="Stajich J.E."/>
            <person name="Spatafora J.W."/>
            <person name="Visel A."/>
            <person name="Grigoriev I.V."/>
        </authorList>
    </citation>
    <scope>NUCLEOTIDE SEQUENCE [LARGE SCALE GENOMIC DNA]</scope>
    <source>
        <strain evidence="4 5">JEL800</strain>
    </source>
</reference>
<dbReference type="InterPro" id="IPR008254">
    <property type="entry name" value="Flavodoxin/NO_synth"/>
</dbReference>
<dbReference type="PANTHER" id="PTHR30546">
    <property type="entry name" value="FLAVODOXIN-RELATED PROTEIN WRBA-RELATED"/>
    <property type="match status" value="1"/>
</dbReference>
<evidence type="ECO:0000256" key="1">
    <source>
        <dbReference type="ARBA" id="ARBA00006961"/>
    </source>
</evidence>
<accession>A0A1Y2D0R1</accession>
<dbReference type="Pfam" id="PF03358">
    <property type="entry name" value="FMN_red"/>
    <property type="match status" value="1"/>
</dbReference>
<dbReference type="EMBL" id="MCGO01000002">
    <property type="protein sequence ID" value="ORY52862.1"/>
    <property type="molecule type" value="Genomic_DNA"/>
</dbReference>
<dbReference type="OrthoDB" id="504689at2759"/>
<dbReference type="InterPro" id="IPR029039">
    <property type="entry name" value="Flavoprotein-like_sf"/>
</dbReference>
<dbReference type="GO" id="GO:0003955">
    <property type="term" value="F:NAD(P)H dehydrogenase (quinone) activity"/>
    <property type="evidence" value="ECO:0007669"/>
    <property type="project" value="InterPro"/>
</dbReference>
<comment type="similarity">
    <text evidence="1">Belongs to the WrbA family.</text>
</comment>
<dbReference type="Gene3D" id="3.40.50.360">
    <property type="match status" value="1"/>
</dbReference>
<organism evidence="4 5">
    <name type="scientific">Rhizoclosmatium globosum</name>
    <dbReference type="NCBI Taxonomy" id="329046"/>
    <lineage>
        <taxon>Eukaryota</taxon>
        <taxon>Fungi</taxon>
        <taxon>Fungi incertae sedis</taxon>
        <taxon>Chytridiomycota</taxon>
        <taxon>Chytridiomycota incertae sedis</taxon>
        <taxon>Chytridiomycetes</taxon>
        <taxon>Chytridiales</taxon>
        <taxon>Chytriomycetaceae</taxon>
        <taxon>Rhizoclosmatium</taxon>
    </lineage>
</organism>
<evidence type="ECO:0000256" key="2">
    <source>
        <dbReference type="SAM" id="MobiDB-lite"/>
    </source>
</evidence>
<feature type="region of interest" description="Disordered" evidence="2">
    <location>
        <begin position="163"/>
        <end position="183"/>
    </location>
</feature>
<name>A0A1Y2D0R1_9FUNG</name>
<proteinExistence type="inferred from homology"/>
<dbReference type="STRING" id="329046.A0A1Y2D0R1"/>
<dbReference type="InterPro" id="IPR005025">
    <property type="entry name" value="FMN_Rdtase-like_dom"/>
</dbReference>
<dbReference type="GO" id="GO:0010181">
    <property type="term" value="F:FMN binding"/>
    <property type="evidence" value="ECO:0007669"/>
    <property type="project" value="InterPro"/>
</dbReference>
<evidence type="ECO:0000313" key="4">
    <source>
        <dbReference type="EMBL" id="ORY52862.1"/>
    </source>
</evidence>
<feature type="compositionally biased region" description="Polar residues" evidence="2">
    <location>
        <begin position="165"/>
        <end position="177"/>
    </location>
</feature>
<dbReference type="NCBIfam" id="TIGR01755">
    <property type="entry name" value="flav_wrbA"/>
    <property type="match status" value="1"/>
</dbReference>